<dbReference type="EMBL" id="JASCZI010120968">
    <property type="protein sequence ID" value="MED6158351.1"/>
    <property type="molecule type" value="Genomic_DNA"/>
</dbReference>
<feature type="compositionally biased region" description="Basic and acidic residues" evidence="1">
    <location>
        <begin position="1"/>
        <end position="19"/>
    </location>
</feature>
<dbReference type="PANTHER" id="PTHR13520">
    <property type="entry name" value="RAD50-INTERACTING PROTEIN 1 RINT-1"/>
    <property type="match status" value="1"/>
</dbReference>
<sequence length="140" mass="16496">MDLDLDDKADLPSNEDRNGEVLSESSGRVILDDEIKKLEDFRAEWVERISRVIFRGFDARSRDYVKNKRQWQNVEEEWTVSKILIDALDYVQSKMSVVEEALNSRDFVGSGRMYCREEEMVEGKWDQASDCDRCRKDCEE</sequence>
<dbReference type="InterPro" id="IPR007528">
    <property type="entry name" value="RINT1_Tip20"/>
</dbReference>
<dbReference type="Proteomes" id="UP001341840">
    <property type="component" value="Unassembled WGS sequence"/>
</dbReference>
<keyword evidence="3" id="KW-1185">Reference proteome</keyword>
<dbReference type="PROSITE" id="PS51386">
    <property type="entry name" value="RINT1_TIP20"/>
    <property type="match status" value="1"/>
</dbReference>
<proteinExistence type="predicted"/>
<comment type="caution">
    <text evidence="2">The sequence shown here is derived from an EMBL/GenBank/DDBJ whole genome shotgun (WGS) entry which is preliminary data.</text>
</comment>
<name>A0ABU6UDU6_9FABA</name>
<gene>
    <name evidence="2" type="ORF">PIB30_031981</name>
</gene>
<evidence type="ECO:0000313" key="2">
    <source>
        <dbReference type="EMBL" id="MED6158351.1"/>
    </source>
</evidence>
<reference evidence="2 3" key="1">
    <citation type="journal article" date="2023" name="Plants (Basel)">
        <title>Bridging the Gap: Combining Genomics and Transcriptomics Approaches to Understand Stylosanthes scabra, an Orphan Legume from the Brazilian Caatinga.</title>
        <authorList>
            <person name="Ferreira-Neto J.R.C."/>
            <person name="da Silva M.D."/>
            <person name="Binneck E."/>
            <person name="de Melo N.F."/>
            <person name="da Silva R.H."/>
            <person name="de Melo A.L.T.M."/>
            <person name="Pandolfi V."/>
            <person name="Bustamante F.O."/>
            <person name="Brasileiro-Vidal A.C."/>
            <person name="Benko-Iseppon A.M."/>
        </authorList>
    </citation>
    <scope>NUCLEOTIDE SEQUENCE [LARGE SCALE GENOMIC DNA]</scope>
    <source>
        <tissue evidence="2">Leaves</tissue>
    </source>
</reference>
<protein>
    <submittedName>
        <fullName evidence="2">Uncharacterized protein</fullName>
    </submittedName>
</protein>
<dbReference type="PANTHER" id="PTHR13520:SF1">
    <property type="entry name" value="RINT1-LIKE PROTEIN MAG2"/>
    <property type="match status" value="1"/>
</dbReference>
<organism evidence="2 3">
    <name type="scientific">Stylosanthes scabra</name>
    <dbReference type="NCBI Taxonomy" id="79078"/>
    <lineage>
        <taxon>Eukaryota</taxon>
        <taxon>Viridiplantae</taxon>
        <taxon>Streptophyta</taxon>
        <taxon>Embryophyta</taxon>
        <taxon>Tracheophyta</taxon>
        <taxon>Spermatophyta</taxon>
        <taxon>Magnoliopsida</taxon>
        <taxon>eudicotyledons</taxon>
        <taxon>Gunneridae</taxon>
        <taxon>Pentapetalae</taxon>
        <taxon>rosids</taxon>
        <taxon>fabids</taxon>
        <taxon>Fabales</taxon>
        <taxon>Fabaceae</taxon>
        <taxon>Papilionoideae</taxon>
        <taxon>50 kb inversion clade</taxon>
        <taxon>dalbergioids sensu lato</taxon>
        <taxon>Dalbergieae</taxon>
        <taxon>Pterocarpus clade</taxon>
        <taxon>Stylosanthes</taxon>
    </lineage>
</organism>
<accession>A0ABU6UDU6</accession>
<evidence type="ECO:0000313" key="3">
    <source>
        <dbReference type="Proteomes" id="UP001341840"/>
    </source>
</evidence>
<evidence type="ECO:0000256" key="1">
    <source>
        <dbReference type="SAM" id="MobiDB-lite"/>
    </source>
</evidence>
<feature type="region of interest" description="Disordered" evidence="1">
    <location>
        <begin position="1"/>
        <end position="23"/>
    </location>
</feature>